<sequence>MSASRLPHACLSGQVHEPGGYALPKNGHPGRWTLVFPNWSKYLKKSITWLSRHPARVMGASGSLGTVRRCSSLDAFVTRTDSVAQVMSSDQMGLLPMDRLPYSDRIYSVWIYRQLMLKP</sequence>
<evidence type="ECO:0000313" key="2">
    <source>
        <dbReference type="Proteomes" id="UP001459277"/>
    </source>
</evidence>
<proteinExistence type="predicted"/>
<accession>A0AAW2DWI9</accession>
<dbReference type="AlphaFoldDB" id="A0AAW2DWI9"/>
<gene>
    <name evidence="1" type="ORF">SO802_000140</name>
</gene>
<dbReference type="EMBL" id="JAZDWU010000001">
    <property type="protein sequence ID" value="KAL0013071.1"/>
    <property type="molecule type" value="Genomic_DNA"/>
</dbReference>
<name>A0AAW2DWI9_9ROSI</name>
<evidence type="ECO:0000313" key="1">
    <source>
        <dbReference type="EMBL" id="KAL0013071.1"/>
    </source>
</evidence>
<comment type="caution">
    <text evidence="1">The sequence shown here is derived from an EMBL/GenBank/DDBJ whole genome shotgun (WGS) entry which is preliminary data.</text>
</comment>
<protein>
    <submittedName>
        <fullName evidence="1">Uncharacterized protein</fullName>
    </submittedName>
</protein>
<reference evidence="1 2" key="1">
    <citation type="submission" date="2024-01" db="EMBL/GenBank/DDBJ databases">
        <title>A telomere-to-telomere, gap-free genome of sweet tea (Lithocarpus litseifolius).</title>
        <authorList>
            <person name="Zhou J."/>
        </authorList>
    </citation>
    <scope>NUCLEOTIDE SEQUENCE [LARGE SCALE GENOMIC DNA]</scope>
    <source>
        <strain evidence="1">Zhou-2022a</strain>
        <tissue evidence="1">Leaf</tissue>
    </source>
</reference>
<organism evidence="1 2">
    <name type="scientific">Lithocarpus litseifolius</name>
    <dbReference type="NCBI Taxonomy" id="425828"/>
    <lineage>
        <taxon>Eukaryota</taxon>
        <taxon>Viridiplantae</taxon>
        <taxon>Streptophyta</taxon>
        <taxon>Embryophyta</taxon>
        <taxon>Tracheophyta</taxon>
        <taxon>Spermatophyta</taxon>
        <taxon>Magnoliopsida</taxon>
        <taxon>eudicotyledons</taxon>
        <taxon>Gunneridae</taxon>
        <taxon>Pentapetalae</taxon>
        <taxon>rosids</taxon>
        <taxon>fabids</taxon>
        <taxon>Fagales</taxon>
        <taxon>Fagaceae</taxon>
        <taxon>Lithocarpus</taxon>
    </lineage>
</organism>
<keyword evidence="2" id="KW-1185">Reference proteome</keyword>
<dbReference type="Proteomes" id="UP001459277">
    <property type="component" value="Unassembled WGS sequence"/>
</dbReference>